<gene>
    <name evidence="1" type="ORF">N7537_002552</name>
</gene>
<dbReference type="Proteomes" id="UP001213799">
    <property type="component" value="Unassembled WGS sequence"/>
</dbReference>
<reference evidence="1" key="1">
    <citation type="journal article" date="2023" name="IMA Fungus">
        <title>Comparative genomic study of the Penicillium genus elucidates a diverse pangenome and 15 lateral gene transfer events.</title>
        <authorList>
            <person name="Petersen C."/>
            <person name="Sorensen T."/>
            <person name="Nielsen M.R."/>
            <person name="Sondergaard T.E."/>
            <person name="Sorensen J.L."/>
            <person name="Fitzpatrick D.A."/>
            <person name="Frisvad J.C."/>
            <person name="Nielsen K.L."/>
        </authorList>
    </citation>
    <scope>NUCLEOTIDE SEQUENCE</scope>
    <source>
        <strain evidence="1">IBT 12815</strain>
    </source>
</reference>
<dbReference type="EMBL" id="JAQJAE010000001">
    <property type="protein sequence ID" value="KAJ5617438.1"/>
    <property type="molecule type" value="Genomic_DNA"/>
</dbReference>
<accession>A0AAD6EI19</accession>
<evidence type="ECO:0000313" key="2">
    <source>
        <dbReference type="Proteomes" id="UP001213799"/>
    </source>
</evidence>
<dbReference type="RefSeq" id="XP_056758605.1">
    <property type="nucleotide sequence ID" value="XM_056893610.1"/>
</dbReference>
<keyword evidence="2" id="KW-1185">Reference proteome</keyword>
<protein>
    <submittedName>
        <fullName evidence="1">Uncharacterized protein</fullName>
    </submittedName>
</protein>
<organism evidence="1 2">
    <name type="scientific">Penicillium hordei</name>
    <dbReference type="NCBI Taxonomy" id="40994"/>
    <lineage>
        <taxon>Eukaryota</taxon>
        <taxon>Fungi</taxon>
        <taxon>Dikarya</taxon>
        <taxon>Ascomycota</taxon>
        <taxon>Pezizomycotina</taxon>
        <taxon>Eurotiomycetes</taxon>
        <taxon>Eurotiomycetidae</taxon>
        <taxon>Eurotiales</taxon>
        <taxon>Aspergillaceae</taxon>
        <taxon>Penicillium</taxon>
    </lineage>
</organism>
<reference evidence="1" key="2">
    <citation type="submission" date="2023-01" db="EMBL/GenBank/DDBJ databases">
        <authorList>
            <person name="Petersen C."/>
        </authorList>
    </citation>
    <scope>NUCLEOTIDE SEQUENCE</scope>
    <source>
        <strain evidence="1">IBT 12815</strain>
    </source>
</reference>
<sequence length="173" mass="18535">MTRLVLDHGLNIFSGSLDIEEAINTAVGKANFPLFKLLLDSGLLDSPSASPGDRNILGIEIPAPPVPQKDTNTDATTVNLPADHGAYSEPITPPLVTSPLDHLFMSQAVPGPGNTDIFVRSMLRVIDRQTITEEEFLLKLGVLPEIDPQTQSLVVVMPNTTLSGAAETFHKVS</sequence>
<evidence type="ECO:0000313" key="1">
    <source>
        <dbReference type="EMBL" id="KAJ5617438.1"/>
    </source>
</evidence>
<dbReference type="AlphaFoldDB" id="A0AAD6EI19"/>
<proteinExistence type="predicted"/>
<comment type="caution">
    <text evidence="1">The sequence shown here is derived from an EMBL/GenBank/DDBJ whole genome shotgun (WGS) entry which is preliminary data.</text>
</comment>
<dbReference type="GeneID" id="81583852"/>
<name>A0AAD6EI19_9EURO</name>